<dbReference type="GO" id="GO:0006310">
    <property type="term" value="P:DNA recombination"/>
    <property type="evidence" value="ECO:0007669"/>
    <property type="project" value="UniProtKB-KW"/>
</dbReference>
<dbReference type="InterPro" id="IPR044068">
    <property type="entry name" value="CB"/>
</dbReference>
<dbReference type="Pfam" id="PF26003">
    <property type="entry name" value="Integrase_N_phage"/>
    <property type="match status" value="1"/>
</dbReference>
<keyword evidence="2 4" id="KW-0238">DNA-binding</keyword>
<dbReference type="InterPro" id="IPR013762">
    <property type="entry name" value="Integrase-like_cat_sf"/>
</dbReference>
<dbReference type="AlphaFoldDB" id="A0A101NGY8"/>
<comment type="similarity">
    <text evidence="1">Belongs to the 'phage' integrase family.</text>
</comment>
<dbReference type="PROSITE" id="PS51898">
    <property type="entry name" value="TYR_RECOMBINASE"/>
    <property type="match status" value="1"/>
</dbReference>
<dbReference type="InterPro" id="IPR010998">
    <property type="entry name" value="Integrase_recombinase_N"/>
</dbReference>
<comment type="caution">
    <text evidence="8">The sequence shown here is derived from an EMBL/GenBank/DDBJ whole genome shotgun (WGS) entry which is preliminary data.</text>
</comment>
<feature type="compositionally biased region" description="Basic and acidic residues" evidence="5">
    <location>
        <begin position="380"/>
        <end position="397"/>
    </location>
</feature>
<feature type="region of interest" description="Disordered" evidence="5">
    <location>
        <begin position="368"/>
        <end position="397"/>
    </location>
</feature>
<feature type="domain" description="Core-binding (CB)" evidence="7">
    <location>
        <begin position="70"/>
        <end position="150"/>
    </location>
</feature>
<evidence type="ECO:0000313" key="8">
    <source>
        <dbReference type="EMBL" id="KUM93103.1"/>
    </source>
</evidence>
<evidence type="ECO:0000259" key="7">
    <source>
        <dbReference type="PROSITE" id="PS51900"/>
    </source>
</evidence>
<dbReference type="InterPro" id="IPR002104">
    <property type="entry name" value="Integrase_catalytic"/>
</dbReference>
<dbReference type="InterPro" id="IPR050090">
    <property type="entry name" value="Tyrosine_recombinase_XerCD"/>
</dbReference>
<evidence type="ECO:0000256" key="5">
    <source>
        <dbReference type="SAM" id="MobiDB-lite"/>
    </source>
</evidence>
<evidence type="ECO:0000256" key="2">
    <source>
        <dbReference type="ARBA" id="ARBA00023125"/>
    </source>
</evidence>
<sequence length="397" mass="44517">MANSKGRRRRFGAIRRLPSGRYQARYPGPDGIMRPAPETFETIGDADDWLAEKQTEVKNGDWRDPEVGAVNFKVYADKWVEDRELGALTGDLYRWLLDSHILPTFEGDDLDEITPPRVRAWRTERLQTTGAKTAIAKAYRLLKSIMETAVDDELIRRNPCRIKGAGKEKAAERRIATVAQVDALADNIGPRWRLMVYLGAYGPLRPEELAGLRRRDVDVPALKVTVRLAEPERTNGRRAPGDTKSEAGTRTVFLPEFLRPELRIHMELYAGKGPDGLVFLGEKGAAFRRSSFGRKWRKARAVVGMPEGFRFYDLRHTGHTLSTRSGATLKDTMVRAGQSSEKAALIYQHSDDDRQQEVAAGLDATVRKARQEAAAVPDDPPDKPDDQRSGTNLARDD</sequence>
<dbReference type="Gene3D" id="1.10.443.10">
    <property type="entry name" value="Intergrase catalytic core"/>
    <property type="match status" value="1"/>
</dbReference>
<accession>A0A101NGY8</accession>
<dbReference type="PANTHER" id="PTHR30349">
    <property type="entry name" value="PHAGE INTEGRASE-RELATED"/>
    <property type="match status" value="1"/>
</dbReference>
<dbReference type="GO" id="GO:0003677">
    <property type="term" value="F:DNA binding"/>
    <property type="evidence" value="ECO:0007669"/>
    <property type="project" value="UniProtKB-UniRule"/>
</dbReference>
<evidence type="ECO:0000256" key="1">
    <source>
        <dbReference type="ARBA" id="ARBA00008857"/>
    </source>
</evidence>
<dbReference type="RefSeq" id="WP_067004674.1">
    <property type="nucleotide sequence ID" value="NZ_BNDU01000006.1"/>
</dbReference>
<keyword evidence="9" id="KW-1185">Reference proteome</keyword>
<evidence type="ECO:0000256" key="4">
    <source>
        <dbReference type="PROSITE-ProRule" id="PRU01248"/>
    </source>
</evidence>
<evidence type="ECO:0000313" key="9">
    <source>
        <dbReference type="Proteomes" id="UP000054241"/>
    </source>
</evidence>
<dbReference type="InterPro" id="IPR011010">
    <property type="entry name" value="DNA_brk_join_enz"/>
</dbReference>
<reference evidence="8 9" key="1">
    <citation type="submission" date="2015-10" db="EMBL/GenBank/DDBJ databases">
        <title>Draft genome sequence of Streptomyces cellostaticus DSM 40189, type strain for the species Streptomyces cellostaticus.</title>
        <authorList>
            <person name="Ruckert C."/>
            <person name="Winkler A."/>
            <person name="Kalinowski J."/>
            <person name="Kampfer P."/>
            <person name="Glaeser S."/>
        </authorList>
    </citation>
    <scope>NUCLEOTIDE SEQUENCE [LARGE SCALE GENOMIC DNA]</scope>
    <source>
        <strain evidence="8 9">DSM 40189</strain>
    </source>
</reference>
<dbReference type="Proteomes" id="UP000054241">
    <property type="component" value="Unassembled WGS sequence"/>
</dbReference>
<proteinExistence type="inferred from homology"/>
<name>A0A101NGY8_9ACTN</name>
<organism evidence="8 9">
    <name type="scientific">Streptomyces cellostaticus</name>
    <dbReference type="NCBI Taxonomy" id="67285"/>
    <lineage>
        <taxon>Bacteria</taxon>
        <taxon>Bacillati</taxon>
        <taxon>Actinomycetota</taxon>
        <taxon>Actinomycetes</taxon>
        <taxon>Kitasatosporales</taxon>
        <taxon>Streptomycetaceae</taxon>
        <taxon>Streptomyces</taxon>
    </lineage>
</organism>
<dbReference type="GO" id="GO:0015074">
    <property type="term" value="P:DNA integration"/>
    <property type="evidence" value="ECO:0007669"/>
    <property type="project" value="InterPro"/>
</dbReference>
<protein>
    <submittedName>
        <fullName evidence="8">Integrase</fullName>
    </submittedName>
</protein>
<evidence type="ECO:0000256" key="3">
    <source>
        <dbReference type="ARBA" id="ARBA00023172"/>
    </source>
</evidence>
<keyword evidence="3" id="KW-0233">DNA recombination</keyword>
<evidence type="ECO:0000259" key="6">
    <source>
        <dbReference type="PROSITE" id="PS51898"/>
    </source>
</evidence>
<dbReference type="Gene3D" id="1.10.150.130">
    <property type="match status" value="1"/>
</dbReference>
<dbReference type="PROSITE" id="PS51900">
    <property type="entry name" value="CB"/>
    <property type="match status" value="1"/>
</dbReference>
<feature type="domain" description="Tyr recombinase" evidence="6">
    <location>
        <begin position="171"/>
        <end position="360"/>
    </location>
</feature>
<dbReference type="OrthoDB" id="4529782at2"/>
<dbReference type="SUPFAM" id="SSF56349">
    <property type="entry name" value="DNA breaking-rejoining enzymes"/>
    <property type="match status" value="1"/>
</dbReference>
<dbReference type="InterPro" id="IPR058717">
    <property type="entry name" value="Phage_L5_Integrase_N"/>
</dbReference>
<dbReference type="PANTHER" id="PTHR30349:SF64">
    <property type="entry name" value="PROPHAGE INTEGRASE INTD-RELATED"/>
    <property type="match status" value="1"/>
</dbReference>
<dbReference type="EMBL" id="LMWL01000052">
    <property type="protein sequence ID" value="KUM93103.1"/>
    <property type="molecule type" value="Genomic_DNA"/>
</dbReference>
<gene>
    <name evidence="8" type="ORF">AQI88_28725</name>
</gene>
<dbReference type="STRING" id="67285.AQI88_28725"/>